<dbReference type="eggNOG" id="ENOG502RQGW">
    <property type="taxonomic scope" value="Eukaryota"/>
</dbReference>
<evidence type="ECO:0000313" key="2">
    <source>
        <dbReference type="Proteomes" id="UP000002059"/>
    </source>
</evidence>
<dbReference type="OrthoDB" id="3598281at2759"/>
<dbReference type="Proteomes" id="UP000002059">
    <property type="component" value="Partially assembled WGS sequence"/>
</dbReference>
<gene>
    <name evidence="1" type="ORF">PAAG_01819</name>
</gene>
<keyword evidence="2" id="KW-1185">Reference proteome</keyword>
<dbReference type="EMBL" id="KN293995">
    <property type="protein sequence ID" value="EEH39630.2"/>
    <property type="molecule type" value="Genomic_DNA"/>
</dbReference>
<dbReference type="VEuPathDB" id="FungiDB:PAAG_01819"/>
<organism evidence="1 2">
    <name type="scientific">Paracoccidioides lutzii (strain ATCC MYA-826 / Pb01)</name>
    <name type="common">Paracoccidioides brasiliensis</name>
    <dbReference type="NCBI Taxonomy" id="502779"/>
    <lineage>
        <taxon>Eukaryota</taxon>
        <taxon>Fungi</taxon>
        <taxon>Dikarya</taxon>
        <taxon>Ascomycota</taxon>
        <taxon>Pezizomycotina</taxon>
        <taxon>Eurotiomycetes</taxon>
        <taxon>Eurotiomycetidae</taxon>
        <taxon>Onygenales</taxon>
        <taxon>Ajellomycetaceae</taxon>
        <taxon>Paracoccidioides</taxon>
    </lineage>
</organism>
<dbReference type="GeneID" id="9099312"/>
<proteinExistence type="predicted"/>
<sequence>MKDHLCSHIVGIAPSRAWNKANDRIAQWNRPPNEAGLAWNTYQALCRRSKVFIKDVSVTLPIVNFENVIIDIATGSE</sequence>
<reference evidence="1 2" key="1">
    <citation type="journal article" date="2011" name="PLoS Genet.">
        <title>Comparative genomic analysis of human fungal pathogens causing paracoccidioidomycosis.</title>
        <authorList>
            <person name="Desjardins C.A."/>
            <person name="Champion M.D."/>
            <person name="Holder J.W."/>
            <person name="Muszewska A."/>
            <person name="Goldberg J."/>
            <person name="Bailao A.M."/>
            <person name="Brigido M.M."/>
            <person name="Ferreira M.E."/>
            <person name="Garcia A.M."/>
            <person name="Grynberg M."/>
            <person name="Gujja S."/>
            <person name="Heiman D.I."/>
            <person name="Henn M.R."/>
            <person name="Kodira C.D."/>
            <person name="Leon-Narvaez H."/>
            <person name="Longo L.V."/>
            <person name="Ma L.J."/>
            <person name="Malavazi I."/>
            <person name="Matsuo A.L."/>
            <person name="Morais F.V."/>
            <person name="Pereira M."/>
            <person name="Rodriguez-Brito S."/>
            <person name="Sakthikumar S."/>
            <person name="Salem-Izacc S.M."/>
            <person name="Sykes S.M."/>
            <person name="Teixeira M.M."/>
            <person name="Vallejo M.C."/>
            <person name="Walter M.E."/>
            <person name="Yandava C."/>
            <person name="Young S."/>
            <person name="Zeng Q."/>
            <person name="Zucker J."/>
            <person name="Felipe M.S."/>
            <person name="Goldman G.H."/>
            <person name="Haas B.J."/>
            <person name="McEwen J.G."/>
            <person name="Nino-Vega G."/>
            <person name="Puccia R."/>
            <person name="San-Blas G."/>
            <person name="Soares C.M."/>
            <person name="Birren B.W."/>
            <person name="Cuomo C.A."/>
        </authorList>
    </citation>
    <scope>NUCLEOTIDE SEQUENCE [LARGE SCALE GENOMIC DNA]</scope>
    <source>
        <strain evidence="2">ATCC MYA-826 / Pb01</strain>
    </source>
</reference>
<accession>C1GTH4</accession>
<evidence type="ECO:0000313" key="1">
    <source>
        <dbReference type="EMBL" id="EEH39630.2"/>
    </source>
</evidence>
<dbReference type="RefSeq" id="XP_015701460.1">
    <property type="nucleotide sequence ID" value="XM_015844456.1"/>
</dbReference>
<name>C1GTH4_PARBA</name>
<dbReference type="AlphaFoldDB" id="C1GTH4"/>
<dbReference type="KEGG" id="pbl:PAAG_01819"/>
<dbReference type="HOGENOM" id="CLU_2638709_0_0_1"/>
<protein>
    <submittedName>
        <fullName evidence="1">Uncharacterized protein</fullName>
    </submittedName>
</protein>